<dbReference type="HOGENOM" id="CLU_1341607_0_0_11"/>
<evidence type="ECO:0000256" key="1">
    <source>
        <dbReference type="SAM" id="Phobius"/>
    </source>
</evidence>
<keyword evidence="1" id="KW-0812">Transmembrane</keyword>
<organism evidence="2 3">
    <name type="scientific">Pseudofrankia inefficax (strain DSM 45817 / CECT 9037 / DDB 130130 / EuI1c)</name>
    <name type="common">Frankia inefficax</name>
    <dbReference type="NCBI Taxonomy" id="298654"/>
    <lineage>
        <taxon>Bacteria</taxon>
        <taxon>Bacillati</taxon>
        <taxon>Actinomycetota</taxon>
        <taxon>Actinomycetes</taxon>
        <taxon>Frankiales</taxon>
        <taxon>Frankiaceae</taxon>
        <taxon>Pseudofrankia</taxon>
    </lineage>
</organism>
<name>E3IXK6_PSEI1</name>
<keyword evidence="1" id="KW-0472">Membrane</keyword>
<dbReference type="Proteomes" id="UP000002484">
    <property type="component" value="Chromosome"/>
</dbReference>
<dbReference type="KEGG" id="fri:FraEuI1c_0950"/>
<feature type="transmembrane region" description="Helical" evidence="1">
    <location>
        <begin position="29"/>
        <end position="49"/>
    </location>
</feature>
<keyword evidence="1" id="KW-1133">Transmembrane helix</keyword>
<gene>
    <name evidence="2" type="ordered locus">FraEuI1c_0950</name>
</gene>
<proteinExistence type="predicted"/>
<keyword evidence="3" id="KW-1185">Reference proteome</keyword>
<protein>
    <submittedName>
        <fullName evidence="2">Uncharacterized protein</fullName>
    </submittedName>
</protein>
<accession>E3IXK6</accession>
<sequence>MDVPMPAGSGARASGVPWKAWVEQRRRPVIIGAFVAAALLGILIGLLTAPTSKQGSGSAAPAVVAPAREPSQAPAPWAANRTPGTAVNVTLDQSMSPIVRTALAWAAADDALASAGRKTWSEVYLAAGSPAAGTANAQAATSRASLTDQSITIPQGLLYGAIQGTDAASDQFWAVGFADTTSTAVTMNRLHVWERVGSDPWKVIASGAGACGKVPPSMTAVWGNHPEICNAS</sequence>
<dbReference type="AlphaFoldDB" id="E3IXK6"/>
<dbReference type="InParanoid" id="E3IXK6"/>
<reference evidence="2 3" key="1">
    <citation type="submission" date="2010-10" db="EMBL/GenBank/DDBJ databases">
        <title>Complete sequence of Frankia sp. EuI1c.</title>
        <authorList>
            <consortium name="US DOE Joint Genome Institute"/>
            <person name="Lucas S."/>
            <person name="Copeland A."/>
            <person name="Lapidus A."/>
            <person name="Cheng J.-F."/>
            <person name="Bruce D."/>
            <person name="Goodwin L."/>
            <person name="Pitluck S."/>
            <person name="Chertkov O."/>
            <person name="Detter J.C."/>
            <person name="Han C."/>
            <person name="Tapia R."/>
            <person name="Land M."/>
            <person name="Hauser L."/>
            <person name="Jeffries C."/>
            <person name="Kyrpides N."/>
            <person name="Ivanova N."/>
            <person name="Mikhailova N."/>
            <person name="Beauchemin N."/>
            <person name="Sen A."/>
            <person name="Sur S.A."/>
            <person name="Gtari M."/>
            <person name="Wall L."/>
            <person name="Tisa L."/>
            <person name="Woyke T."/>
        </authorList>
    </citation>
    <scope>NUCLEOTIDE SEQUENCE [LARGE SCALE GENOMIC DNA]</scope>
    <source>
        <strain evidence="3">DSM 45817 / CECT 9037 / EuI1c</strain>
    </source>
</reference>
<dbReference type="EMBL" id="CP002299">
    <property type="protein sequence ID" value="ADP79023.1"/>
    <property type="molecule type" value="Genomic_DNA"/>
</dbReference>
<evidence type="ECO:0000313" key="2">
    <source>
        <dbReference type="EMBL" id="ADP79023.1"/>
    </source>
</evidence>
<evidence type="ECO:0000313" key="3">
    <source>
        <dbReference type="Proteomes" id="UP000002484"/>
    </source>
</evidence>